<dbReference type="EMBL" id="JACDUR010000003">
    <property type="protein sequence ID" value="MBA2891582.1"/>
    <property type="molecule type" value="Genomic_DNA"/>
</dbReference>
<evidence type="ECO:0008006" key="3">
    <source>
        <dbReference type="Google" id="ProtNLM"/>
    </source>
</evidence>
<name>A0A7W0CI08_9ACTN</name>
<sequence>MSKSFAALFLGGALLAGCGSESPVPAADARAAAAPSSKDTSGLGAALLAAPAGMQVSYGPEIGPYGSLKATRLGQEAVRQAKLDRPECASTGQLDASAPEVKGSPAAVIAFVSQTTSLTQSLVELPENKAVLPGPLAKQCRRYRAAVGGQAVTYATQELRVPKVGDGTRAFLTTASGSGPSVQIGSGVVRHRNVIMSILMVGSKVKYDDLNRNIRQAYQKLATTLP</sequence>
<dbReference type="PROSITE" id="PS51257">
    <property type="entry name" value="PROKAR_LIPOPROTEIN"/>
    <property type="match status" value="1"/>
</dbReference>
<comment type="caution">
    <text evidence="1">The sequence shown here is derived from an EMBL/GenBank/DDBJ whole genome shotgun (WGS) entry which is preliminary data.</text>
</comment>
<accession>A0A7W0CI08</accession>
<protein>
    <recommendedName>
        <fullName evidence="3">Sensor domain-containing protein</fullName>
    </recommendedName>
</protein>
<gene>
    <name evidence="1" type="ORF">HNR30_002923</name>
</gene>
<organism evidence="1 2">
    <name type="scientific">Nonomuraea soli</name>
    <dbReference type="NCBI Taxonomy" id="1032476"/>
    <lineage>
        <taxon>Bacteria</taxon>
        <taxon>Bacillati</taxon>
        <taxon>Actinomycetota</taxon>
        <taxon>Actinomycetes</taxon>
        <taxon>Streptosporangiales</taxon>
        <taxon>Streptosporangiaceae</taxon>
        <taxon>Nonomuraea</taxon>
    </lineage>
</organism>
<dbReference type="Proteomes" id="UP000530928">
    <property type="component" value="Unassembled WGS sequence"/>
</dbReference>
<keyword evidence="2" id="KW-1185">Reference proteome</keyword>
<evidence type="ECO:0000313" key="1">
    <source>
        <dbReference type="EMBL" id="MBA2891582.1"/>
    </source>
</evidence>
<proteinExistence type="predicted"/>
<dbReference type="AlphaFoldDB" id="A0A7W0CI08"/>
<evidence type="ECO:0000313" key="2">
    <source>
        <dbReference type="Proteomes" id="UP000530928"/>
    </source>
</evidence>
<dbReference type="RefSeq" id="WP_181610366.1">
    <property type="nucleotide sequence ID" value="NZ_BAABAM010000002.1"/>
</dbReference>
<reference evidence="1 2" key="1">
    <citation type="submission" date="2020-07" db="EMBL/GenBank/DDBJ databases">
        <title>Genomic Encyclopedia of Type Strains, Phase IV (KMG-IV): sequencing the most valuable type-strain genomes for metagenomic binning, comparative biology and taxonomic classification.</title>
        <authorList>
            <person name="Goeker M."/>
        </authorList>
    </citation>
    <scope>NUCLEOTIDE SEQUENCE [LARGE SCALE GENOMIC DNA]</scope>
    <source>
        <strain evidence="1 2">DSM 45533</strain>
    </source>
</reference>